<name>A0A2I2FYJ0_9EURO</name>
<proteinExistence type="predicted"/>
<dbReference type="VEuPathDB" id="FungiDB:P170DRAFT_512346"/>
<feature type="chain" id="PRO_5014169763" evidence="3">
    <location>
        <begin position="26"/>
        <end position="1052"/>
    </location>
</feature>
<sequence>MEILFVGFATLLVSLVTLFNPLALGGLQEYDIPLRMDAVRATFDQLALKIMPQYTTIAPVTSFPSYAEETLMSNYIPITGAGETFTTTVTATPTATPTAISFSGLSYDPELSFRQNVTKWLQSPIDLPSLTCIAVLSVSIFVAILQWKQHRMSKKGHTNHREAPEASLQEYLQSVIEQKNLALQKMDEATREQQQFITIQLETFKTKMDDLQTAAEKTAEDVKQAHGQFQEKLTALNPDEELDVRLEQIEENLAEVETAAGKALKDINRQVAELLEEKTEDLDFDGFRRNLISEFAGYLAELKRTTNEAMEDEVKHLKGQFEEQGAAMNLQADDLKSKKQALDASIRQIQKTADKGLENELKRVRDDLDKRIRKVNVQERADSQMSAFMVDLAKAKKGFEESVSVKVKELKDSFYEQVRAAFRNFFSKDAFERLVKEVVAEQVQSALSNLTSGDLASFIKQKLEEEVNERVKSSPPALVTTGSAASTTRPQGQVREAPKSLEGPSQGVTLEHQPRKDSSAPSTTTRPQDNVKGAPETGTPSASTNVKVEKKVPEAQKGPQEVVKEATPAPAPTPSTTATPSVGEAPKSKGPFQGTQSSQWASPAPGKGKKKGKAPASSDGPSLSLQGSKGAAPASSASSTTTPSSSKVEDVPKPKGHPQSSTSAPPTKSDPAVPPKQDKGKQPERKANTKPATSTGQGIVWSKATKFPPSGPSQVDGQVDGGVKEPAAEASSKGQTTGEAKQSGAPPAQSVGAQDTRGQRNVKSPSPAKPTPQTEAHSLAEAIQGLRPTPSAANVPPLAGTDIIPPPSVPEEQSASGKESEGATKSTGAPEPTPETPAPPPAPKRPPPRAGLVQENVGFKKAFASLGMQQKWPPAPRSPKGGQGSAPVKRDQAPPSPGAAVSKGDSKVLSPVEKGQTKEAPGAAAPKKDAAKSASWADMVEEGPASPQLSPGVGPSTGAADVRPAIEKGPVPKAPSGVVGQPKGAAQAGSDAPIPSPPADKKPAPVKDAPKAGDKKVSSGLSQSKWADEPAGSAGKGEKKVSKGMAASRWAS</sequence>
<evidence type="ECO:0000256" key="2">
    <source>
        <dbReference type="SAM" id="MobiDB-lite"/>
    </source>
</evidence>
<keyword evidence="1" id="KW-0175">Coiled coil</keyword>
<evidence type="ECO:0000256" key="1">
    <source>
        <dbReference type="SAM" id="Coils"/>
    </source>
</evidence>
<protein>
    <submittedName>
        <fullName evidence="4">Uncharacterized protein</fullName>
    </submittedName>
</protein>
<evidence type="ECO:0000256" key="3">
    <source>
        <dbReference type="SAM" id="SignalP"/>
    </source>
</evidence>
<feature type="compositionally biased region" description="Polar residues" evidence="2">
    <location>
        <begin position="811"/>
        <end position="827"/>
    </location>
</feature>
<keyword evidence="3" id="KW-0732">Signal</keyword>
<feature type="compositionally biased region" description="Basic and acidic residues" evidence="2">
    <location>
        <begin position="676"/>
        <end position="687"/>
    </location>
</feature>
<feature type="region of interest" description="Disordered" evidence="2">
    <location>
        <begin position="467"/>
        <end position="1052"/>
    </location>
</feature>
<feature type="compositionally biased region" description="Pro residues" evidence="2">
    <location>
        <begin position="831"/>
        <end position="849"/>
    </location>
</feature>
<dbReference type="Proteomes" id="UP000234275">
    <property type="component" value="Unassembled WGS sequence"/>
</dbReference>
<gene>
    <name evidence="4" type="ORF">P170DRAFT_512346</name>
</gene>
<dbReference type="EMBL" id="MSFO01000007">
    <property type="protein sequence ID" value="PLB45701.1"/>
    <property type="molecule type" value="Genomic_DNA"/>
</dbReference>
<keyword evidence="5" id="KW-1185">Reference proteome</keyword>
<organism evidence="4 5">
    <name type="scientific">Aspergillus steynii IBT 23096</name>
    <dbReference type="NCBI Taxonomy" id="1392250"/>
    <lineage>
        <taxon>Eukaryota</taxon>
        <taxon>Fungi</taxon>
        <taxon>Dikarya</taxon>
        <taxon>Ascomycota</taxon>
        <taxon>Pezizomycotina</taxon>
        <taxon>Eurotiomycetes</taxon>
        <taxon>Eurotiomycetidae</taxon>
        <taxon>Eurotiales</taxon>
        <taxon>Aspergillaceae</taxon>
        <taxon>Aspergillus</taxon>
        <taxon>Aspergillus subgen. Circumdati</taxon>
    </lineage>
</organism>
<dbReference type="OrthoDB" id="4497627at2759"/>
<dbReference type="GeneID" id="36562687"/>
<reference evidence="4 5" key="1">
    <citation type="submission" date="2016-12" db="EMBL/GenBank/DDBJ databases">
        <title>The genomes of Aspergillus section Nigri reveals drivers in fungal speciation.</title>
        <authorList>
            <consortium name="DOE Joint Genome Institute"/>
            <person name="Vesth T.C."/>
            <person name="Nybo J."/>
            <person name="Theobald S."/>
            <person name="Brandl J."/>
            <person name="Frisvad J.C."/>
            <person name="Nielsen K.F."/>
            <person name="Lyhne E.K."/>
            <person name="Kogle M.E."/>
            <person name="Kuo A."/>
            <person name="Riley R."/>
            <person name="Clum A."/>
            <person name="Nolan M."/>
            <person name="Lipzen A."/>
            <person name="Salamov A."/>
            <person name="Henrissat B."/>
            <person name="Wiebenga A."/>
            <person name="De Vries R.P."/>
            <person name="Grigoriev I.V."/>
            <person name="Mortensen U.H."/>
            <person name="Andersen M.R."/>
            <person name="Baker S.E."/>
        </authorList>
    </citation>
    <scope>NUCLEOTIDE SEQUENCE [LARGE SCALE GENOMIC DNA]</scope>
    <source>
        <strain evidence="4 5">IBT 23096</strain>
    </source>
</reference>
<dbReference type="RefSeq" id="XP_024701003.1">
    <property type="nucleotide sequence ID" value="XM_024854981.1"/>
</dbReference>
<feature type="compositionally biased region" description="Low complexity" evidence="2">
    <location>
        <begin position="627"/>
        <end position="646"/>
    </location>
</feature>
<dbReference type="AlphaFoldDB" id="A0A2I2FYJ0"/>
<feature type="compositionally biased region" description="Polar residues" evidence="2">
    <location>
        <begin position="480"/>
        <end position="491"/>
    </location>
</feature>
<feature type="compositionally biased region" description="Basic and acidic residues" evidence="2">
    <location>
        <begin position="999"/>
        <end position="1017"/>
    </location>
</feature>
<comment type="caution">
    <text evidence="4">The sequence shown here is derived from an EMBL/GenBank/DDBJ whole genome shotgun (WGS) entry which is preliminary data.</text>
</comment>
<dbReference type="STRING" id="1392250.A0A2I2FYJ0"/>
<accession>A0A2I2FYJ0</accession>
<evidence type="ECO:0000313" key="4">
    <source>
        <dbReference type="EMBL" id="PLB45701.1"/>
    </source>
</evidence>
<evidence type="ECO:0000313" key="5">
    <source>
        <dbReference type="Proteomes" id="UP000234275"/>
    </source>
</evidence>
<feature type="signal peptide" evidence="3">
    <location>
        <begin position="1"/>
        <end position="25"/>
    </location>
</feature>
<feature type="compositionally biased region" description="Polar residues" evidence="2">
    <location>
        <begin position="519"/>
        <end position="528"/>
    </location>
</feature>
<feature type="coiled-coil region" evidence="1">
    <location>
        <begin position="172"/>
        <end position="266"/>
    </location>
</feature>